<evidence type="ECO:0000313" key="2">
    <source>
        <dbReference type="Proteomes" id="UP000256779"/>
    </source>
</evidence>
<sequence length="206" mass="24347">MFKIFRNSSRIRVSGDFAVSVFRKYQNKYLKEITNDFNGKCLNVGSHPLEKDKEGKRYEDYFSDGQYHTLDINYSSDEPYHFQLDLSDVKLQFKFDLVLCMSVLEHVKNPFLVADNLSAMLKTGGRLYLTLPFFYPIHKDPEGRYSDYWRFTDDSIAVLFPDLEIEWIHHIPSVIRSVRDRNKYWSEDRTISGYCILLSKPERNGI</sequence>
<protein>
    <submittedName>
        <fullName evidence="1">Methyltransferase family protein</fullName>
    </submittedName>
</protein>
<evidence type="ECO:0000313" key="1">
    <source>
        <dbReference type="EMBL" id="RED99545.1"/>
    </source>
</evidence>
<accession>A0A3D9L5F8</accession>
<organism evidence="1 2">
    <name type="scientific">Marinoscillum furvescens DSM 4134</name>
    <dbReference type="NCBI Taxonomy" id="1122208"/>
    <lineage>
        <taxon>Bacteria</taxon>
        <taxon>Pseudomonadati</taxon>
        <taxon>Bacteroidota</taxon>
        <taxon>Cytophagia</taxon>
        <taxon>Cytophagales</taxon>
        <taxon>Reichenbachiellaceae</taxon>
        <taxon>Marinoscillum</taxon>
    </lineage>
</organism>
<keyword evidence="2" id="KW-1185">Reference proteome</keyword>
<dbReference type="AlphaFoldDB" id="A0A3D9L5F8"/>
<gene>
    <name evidence="1" type="ORF">C7460_108167</name>
</gene>
<dbReference type="GO" id="GO:0008168">
    <property type="term" value="F:methyltransferase activity"/>
    <property type="evidence" value="ECO:0007669"/>
    <property type="project" value="UniProtKB-KW"/>
</dbReference>
<dbReference type="OrthoDB" id="9805171at2"/>
<keyword evidence="1" id="KW-0808">Transferase</keyword>
<keyword evidence="1" id="KW-0489">Methyltransferase</keyword>
<dbReference type="Pfam" id="PF13489">
    <property type="entry name" value="Methyltransf_23"/>
    <property type="match status" value="1"/>
</dbReference>
<name>A0A3D9L5F8_MARFU</name>
<comment type="caution">
    <text evidence="1">The sequence shown here is derived from an EMBL/GenBank/DDBJ whole genome shotgun (WGS) entry which is preliminary data.</text>
</comment>
<proteinExistence type="predicted"/>
<dbReference type="InterPro" id="IPR029063">
    <property type="entry name" value="SAM-dependent_MTases_sf"/>
</dbReference>
<dbReference type="RefSeq" id="WP_115868075.1">
    <property type="nucleotide sequence ID" value="NZ_QREG01000008.1"/>
</dbReference>
<dbReference type="SUPFAM" id="SSF53335">
    <property type="entry name" value="S-adenosyl-L-methionine-dependent methyltransferases"/>
    <property type="match status" value="1"/>
</dbReference>
<dbReference type="Proteomes" id="UP000256779">
    <property type="component" value="Unassembled WGS sequence"/>
</dbReference>
<reference evidence="1 2" key="1">
    <citation type="submission" date="2018-07" db="EMBL/GenBank/DDBJ databases">
        <title>Genomic Encyclopedia of Type Strains, Phase IV (KMG-IV): sequencing the most valuable type-strain genomes for metagenomic binning, comparative biology and taxonomic classification.</title>
        <authorList>
            <person name="Goeker M."/>
        </authorList>
    </citation>
    <scope>NUCLEOTIDE SEQUENCE [LARGE SCALE GENOMIC DNA]</scope>
    <source>
        <strain evidence="1 2">DSM 4134</strain>
    </source>
</reference>
<dbReference type="EMBL" id="QREG01000008">
    <property type="protein sequence ID" value="RED99545.1"/>
    <property type="molecule type" value="Genomic_DNA"/>
</dbReference>
<dbReference type="GO" id="GO:0032259">
    <property type="term" value="P:methylation"/>
    <property type="evidence" value="ECO:0007669"/>
    <property type="project" value="UniProtKB-KW"/>
</dbReference>
<dbReference type="Gene3D" id="3.40.50.150">
    <property type="entry name" value="Vaccinia Virus protein VP39"/>
    <property type="match status" value="1"/>
</dbReference>